<sequence>MGKDEECFDVGYYFEPVEGKTPVIKFPLRYASYPEDSDEYKVYSEMKKCADELGVEMVDKTDEWVIHIYDSTI</sequence>
<dbReference type="EMBL" id="MK719730">
    <property type="protein sequence ID" value="QCQ61855.1"/>
    <property type="molecule type" value="Genomic_DNA"/>
</dbReference>
<reference evidence="1 2" key="1">
    <citation type="submission" date="2019-03" db="EMBL/GenBank/DDBJ databases">
        <title>Genomic and seasonal variations among aquatic phages infecting the Baltic Sea Gammaproteobacteria Rheinheimera sp. bal341.</title>
        <authorList>
            <person name="Nilsson E."/>
            <person name="Li K."/>
            <person name="Fridlund J."/>
            <person name="Sulcius S."/>
            <person name="Bunse C."/>
            <person name="Karlsson C.M.G."/>
            <person name="Lindh M."/>
            <person name="Lundin D."/>
            <person name="Pinhassi J."/>
            <person name="Holmfeldt K."/>
        </authorList>
    </citation>
    <scope>NUCLEOTIDE SEQUENCE [LARGE SCALE GENOMIC DNA]</scope>
</reference>
<accession>A0A4V1EZY9</accession>
<dbReference type="Proteomes" id="UP000304203">
    <property type="component" value="Segment"/>
</dbReference>
<organism evidence="1 2">
    <name type="scientific">Rheinheimera phage vB_RspM_Barba19A</name>
    <dbReference type="NCBI Taxonomy" id="2565658"/>
    <lineage>
        <taxon>Viruses</taxon>
        <taxon>Duplodnaviria</taxon>
        <taxon>Heunggongvirae</taxon>
        <taxon>Uroviricota</taxon>
        <taxon>Caudoviricetes</taxon>
        <taxon>Barbavirus</taxon>
        <taxon>Barbavirus barba19A</taxon>
    </lineage>
</organism>
<gene>
    <name evidence="1" type="ORF">Barba19A_gp015</name>
</gene>
<evidence type="ECO:0000313" key="1">
    <source>
        <dbReference type="EMBL" id="QCQ61855.1"/>
    </source>
</evidence>
<protein>
    <submittedName>
        <fullName evidence="1">Uncharacterized protein</fullName>
    </submittedName>
</protein>
<evidence type="ECO:0000313" key="2">
    <source>
        <dbReference type="Proteomes" id="UP000304203"/>
    </source>
</evidence>
<proteinExistence type="predicted"/>
<keyword evidence="2" id="KW-1185">Reference proteome</keyword>
<name>A0A4V1EZY9_9CAUD</name>